<accession>A0A813RIF2</accession>
<dbReference type="AlphaFoldDB" id="A0A813RIF2"/>
<gene>
    <name evidence="3" type="ORF">IZO911_LOCUS5829</name>
</gene>
<dbReference type="GO" id="GO:0006508">
    <property type="term" value="P:proteolysis"/>
    <property type="evidence" value="ECO:0007669"/>
    <property type="project" value="InterPro"/>
</dbReference>
<protein>
    <recommendedName>
        <fullName evidence="2">Peptidase S9 prolyl oligopeptidase catalytic domain-containing protein</fullName>
    </recommendedName>
</protein>
<dbReference type="Pfam" id="PF13516">
    <property type="entry name" value="LRR_6"/>
    <property type="match status" value="4"/>
</dbReference>
<dbReference type="PANTHER" id="PTHR42776">
    <property type="entry name" value="SERINE PEPTIDASE S9 FAMILY MEMBER"/>
    <property type="match status" value="1"/>
</dbReference>
<feature type="domain" description="Peptidase S9 prolyl oligopeptidase catalytic" evidence="2">
    <location>
        <begin position="460"/>
        <end position="658"/>
    </location>
</feature>
<reference evidence="3" key="1">
    <citation type="submission" date="2021-02" db="EMBL/GenBank/DDBJ databases">
        <authorList>
            <person name="Nowell W R."/>
        </authorList>
    </citation>
    <scope>NUCLEOTIDE SEQUENCE</scope>
</reference>
<dbReference type="Proteomes" id="UP000663860">
    <property type="component" value="Unassembled WGS sequence"/>
</dbReference>
<keyword evidence="1" id="KW-0378">Hydrolase</keyword>
<dbReference type="PANTHER" id="PTHR42776:SF27">
    <property type="entry name" value="DIPEPTIDYL PEPTIDASE FAMILY MEMBER 6"/>
    <property type="match status" value="1"/>
</dbReference>
<dbReference type="EMBL" id="CAJNOE010000035">
    <property type="protein sequence ID" value="CAF0780798.1"/>
    <property type="molecule type" value="Genomic_DNA"/>
</dbReference>
<dbReference type="Pfam" id="PF00326">
    <property type="entry name" value="Peptidase_S9"/>
    <property type="match status" value="1"/>
</dbReference>
<dbReference type="InterPro" id="IPR029058">
    <property type="entry name" value="AB_hydrolase_fold"/>
</dbReference>
<organism evidence="3 4">
    <name type="scientific">Adineta steineri</name>
    <dbReference type="NCBI Taxonomy" id="433720"/>
    <lineage>
        <taxon>Eukaryota</taxon>
        <taxon>Metazoa</taxon>
        <taxon>Spiralia</taxon>
        <taxon>Gnathifera</taxon>
        <taxon>Rotifera</taxon>
        <taxon>Eurotatoria</taxon>
        <taxon>Bdelloidea</taxon>
        <taxon>Adinetida</taxon>
        <taxon>Adinetidae</taxon>
        <taxon>Adineta</taxon>
    </lineage>
</organism>
<dbReference type="SUPFAM" id="SSF53474">
    <property type="entry name" value="alpha/beta-Hydrolases"/>
    <property type="match status" value="1"/>
</dbReference>
<dbReference type="InterPro" id="IPR001375">
    <property type="entry name" value="Peptidase_S9_cat"/>
</dbReference>
<dbReference type="SMART" id="SM00368">
    <property type="entry name" value="LRR_RI"/>
    <property type="match status" value="5"/>
</dbReference>
<evidence type="ECO:0000313" key="4">
    <source>
        <dbReference type="Proteomes" id="UP000663860"/>
    </source>
</evidence>
<evidence type="ECO:0000259" key="2">
    <source>
        <dbReference type="Pfam" id="PF00326"/>
    </source>
</evidence>
<dbReference type="SUPFAM" id="SSF52047">
    <property type="entry name" value="RNI-like"/>
    <property type="match status" value="1"/>
</dbReference>
<sequence>MTDHNSSSKPKFTLDEFINYTDFLSLTLAPDNNELILIQTKHRIWDQNINEYRLYLQSLNSQNRKLVTCNVMDSPKPLWQGEWIVYVARNTLNNAANEQQVYMNIYSTRTEQTFPIAVRKEPIHAFTWSNTNTCLYFASQTQLSNEYYKAYKEQWNDVIEYRDNERGDTIYRIDITDLSRVQIEPVINISLRVLELICAPDGKHLVFSTGAPSQQTESMDDYEIFSYDLTSSSPPKPVLLMKNHVSEQNLKRLNNDTILFTVEGDVSNESGYHENQERLYSLNITNGHVDRWADQFSGTVKDFALLEEGRKGVIILGQLNTEIQIYTQESIHHPLIKRTGWSGTYENIVTNFVNNKSTIAFIHSSFEAPQEIYFTNTIDHLTSAKKVTNENKLFTERNLPKGTKYRWTNKDDGTEIEGILLYPPDQYQEKNLPLLVLMHGGPYSANLNVFHVGGLDIALMMATEGWLVFQPNYRGSTGYGDEFLQGVFNELFSRPGKDVLFGVDALIQDGIVDPKRLTIGGYSYGGHLTNWLITQTTRFNAAVTGAGCVDHVSSWGITDLPLFRSHKIGGLPWQAPDRYQQEAAIFQLHKVRTPTHMVTGENDCRVPTAQSYLLKRALHILGIPSKLIVFPGEGHLIKNNPWHEKIKVREELKWLNKYGGPQGVQHLANALETNNTLITLALNGNEIGDLGAQYLANILEQNTTLSSLDLSSNEIGDDEIAHLANALKQNKALTTLFLGCIMIGPQGVHDLADALKQNEGLTTLNIYRNHINNQGAQYIANALQQNQTLISLDMRYNDIDDQGAEYFVNTLQTLMTLDLGANPIDSQGKQLISEMHQTIPGRNVYFWG</sequence>
<evidence type="ECO:0000313" key="3">
    <source>
        <dbReference type="EMBL" id="CAF0780798.1"/>
    </source>
</evidence>
<evidence type="ECO:0000256" key="1">
    <source>
        <dbReference type="ARBA" id="ARBA00022801"/>
    </source>
</evidence>
<dbReference type="Gene3D" id="3.40.50.1820">
    <property type="entry name" value="alpha/beta hydrolase"/>
    <property type="match status" value="1"/>
</dbReference>
<dbReference type="InterPro" id="IPR032675">
    <property type="entry name" value="LRR_dom_sf"/>
</dbReference>
<name>A0A813RIF2_9BILA</name>
<proteinExistence type="predicted"/>
<dbReference type="SUPFAM" id="SSF82171">
    <property type="entry name" value="DPP6 N-terminal domain-like"/>
    <property type="match status" value="1"/>
</dbReference>
<dbReference type="GO" id="GO:0004252">
    <property type="term" value="F:serine-type endopeptidase activity"/>
    <property type="evidence" value="ECO:0007669"/>
    <property type="project" value="TreeGrafter"/>
</dbReference>
<dbReference type="InterPro" id="IPR001611">
    <property type="entry name" value="Leu-rich_rpt"/>
</dbReference>
<dbReference type="Gene3D" id="3.80.10.10">
    <property type="entry name" value="Ribonuclease Inhibitor"/>
    <property type="match status" value="2"/>
</dbReference>
<comment type="caution">
    <text evidence="3">The sequence shown here is derived from an EMBL/GenBank/DDBJ whole genome shotgun (WGS) entry which is preliminary data.</text>
</comment>